<proteinExistence type="predicted"/>
<dbReference type="InterPro" id="IPR014942">
    <property type="entry name" value="AbiEii"/>
</dbReference>
<sequence>MVNKANFTQLTELAMQVPGRSHMRPVIEKELLHYDILYGLDTDGLLDQLTFQGGTSLRLCHGAPRFSEDLDFSGGVNFNRNQLQAMKTCLEHYIGKRYGFEVSVKEPADLRNEPEYAGLNVDKWQVSIVTAPKRKDLPKQKIKIEVANIPSYSREPKALMNNYNFLPDGYTDTLVLTESLDEIMADKLVSLVNTQRYVRHRDIWDLRWLKQQGASLRMDWVNNKIMDYRINDYPAKLANILTHLPEIIKGDAFRNEMTRFIPHDVQERTLHKEKFFIFLTTEITGLLQQVQNVLNRSLTSENEFNM</sequence>
<dbReference type="Gene3D" id="3.10.450.620">
    <property type="entry name" value="JHP933, nucleotidyltransferase-like core domain"/>
    <property type="match status" value="1"/>
</dbReference>
<dbReference type="RefSeq" id="WP_036837791.1">
    <property type="nucleotide sequence ID" value="NZ_CAWLUD010000015.1"/>
</dbReference>
<protein>
    <recommendedName>
        <fullName evidence="3">Nucleotidyl transferase AbiEii/AbiGii toxin family protein</fullName>
    </recommendedName>
</protein>
<dbReference type="EMBL" id="JGVH01000015">
    <property type="protein sequence ID" value="KER04153.1"/>
    <property type="molecule type" value="Genomic_DNA"/>
</dbReference>
<dbReference type="PATRIC" id="fig|1393735.3.peg.1195"/>
<gene>
    <name evidence="1" type="ORF">MEG1DRAFT_01157</name>
</gene>
<dbReference type="AlphaFoldDB" id="A0A081RZQ0"/>
<comment type="caution">
    <text evidence="1">The sequence shown here is derived from an EMBL/GenBank/DDBJ whole genome shotgun (WGS) entry which is preliminary data.</text>
</comment>
<evidence type="ECO:0008006" key="3">
    <source>
        <dbReference type="Google" id="ProtNLM"/>
    </source>
</evidence>
<reference evidence="1 2" key="1">
    <citation type="submission" date="2014-03" db="EMBL/GenBank/DDBJ databases">
        <title>Draft Genome of Photorhabdus temperata Meg1.</title>
        <authorList>
            <person name="Hurst S.G.IV."/>
            <person name="Morris K."/>
            <person name="Thomas K."/>
            <person name="Tisa L.S."/>
        </authorList>
    </citation>
    <scope>NUCLEOTIDE SEQUENCE [LARGE SCALE GENOMIC DNA]</scope>
    <source>
        <strain evidence="1 2">Meg1</strain>
    </source>
</reference>
<organism evidence="1 2">
    <name type="scientific">Photorhabdus temperata subsp. temperata Meg1</name>
    <dbReference type="NCBI Taxonomy" id="1393735"/>
    <lineage>
        <taxon>Bacteria</taxon>
        <taxon>Pseudomonadati</taxon>
        <taxon>Pseudomonadota</taxon>
        <taxon>Gammaproteobacteria</taxon>
        <taxon>Enterobacterales</taxon>
        <taxon>Morganellaceae</taxon>
        <taxon>Photorhabdus</taxon>
    </lineage>
</organism>
<accession>A0A081RZQ0</accession>
<evidence type="ECO:0000313" key="2">
    <source>
        <dbReference type="Proteomes" id="UP000028002"/>
    </source>
</evidence>
<dbReference type="Proteomes" id="UP000028002">
    <property type="component" value="Unassembled WGS sequence"/>
</dbReference>
<dbReference type="Pfam" id="PF08843">
    <property type="entry name" value="AbiEii"/>
    <property type="match status" value="1"/>
</dbReference>
<name>A0A081RZQ0_PHOTE</name>
<evidence type="ECO:0000313" key="1">
    <source>
        <dbReference type="EMBL" id="KER04153.1"/>
    </source>
</evidence>